<dbReference type="PANTHER" id="PTHR37299">
    <property type="entry name" value="TRANSCRIPTIONAL REGULATOR-RELATED"/>
    <property type="match status" value="1"/>
</dbReference>
<dbReference type="InterPro" id="IPR046947">
    <property type="entry name" value="LytR-like"/>
</dbReference>
<dbReference type="OrthoDB" id="9787344at2"/>
<evidence type="ECO:0000313" key="4">
    <source>
        <dbReference type="EMBL" id="GAO43301.1"/>
    </source>
</evidence>
<evidence type="ECO:0000259" key="3">
    <source>
        <dbReference type="PROSITE" id="PS50930"/>
    </source>
</evidence>
<dbReference type="RefSeq" id="WP_046369201.1">
    <property type="nucleotide sequence ID" value="NZ_BBWV01000002.1"/>
</dbReference>
<dbReference type="Pfam" id="PF00072">
    <property type="entry name" value="Response_reg"/>
    <property type="match status" value="1"/>
</dbReference>
<sequence>MTLRCVVIDDEPLARECVVNYAREVDFLELAGTGSNPIELSKLLGGQSIDLVFLDIQMPLMNGIEYLRMANRKPMIIITTAYPSYALDGFQFDVVDYLLKPITFNRFFKAVNKARELQQLQLHYQSSATAGTALVPDFFFIKCDYKYEKIYLADLLHIEALQNYVALYTTRGKFMTLLNLKQVEEQLDRSRFLRVHKSFLVSLSKVEAIDNGEIILPSGRVPIGRQYREQVMEKILSNKLWKK</sequence>
<dbReference type="Proteomes" id="UP000033121">
    <property type="component" value="Unassembled WGS sequence"/>
</dbReference>
<organism evidence="4 5">
    <name type="scientific">Flavihumibacter petaseus NBRC 106054</name>
    <dbReference type="NCBI Taxonomy" id="1220578"/>
    <lineage>
        <taxon>Bacteria</taxon>
        <taxon>Pseudomonadati</taxon>
        <taxon>Bacteroidota</taxon>
        <taxon>Chitinophagia</taxon>
        <taxon>Chitinophagales</taxon>
        <taxon>Chitinophagaceae</taxon>
        <taxon>Flavihumibacter</taxon>
    </lineage>
</organism>
<accession>A0A0E9N0X6</accession>
<dbReference type="STRING" id="1220578.FPE01S_02_04060"/>
<proteinExistence type="predicted"/>
<keyword evidence="1" id="KW-0597">Phosphoprotein</keyword>
<reference evidence="4 5" key="1">
    <citation type="submission" date="2015-04" db="EMBL/GenBank/DDBJ databases">
        <title>Whole genome shotgun sequence of Flavihumibacter petaseus NBRC 106054.</title>
        <authorList>
            <person name="Miyazawa S."/>
            <person name="Hosoyama A."/>
            <person name="Hashimoto M."/>
            <person name="Noguchi M."/>
            <person name="Tsuchikane K."/>
            <person name="Ohji S."/>
            <person name="Yamazoe A."/>
            <person name="Ichikawa N."/>
            <person name="Kimura A."/>
            <person name="Fujita N."/>
        </authorList>
    </citation>
    <scope>NUCLEOTIDE SEQUENCE [LARGE SCALE GENOMIC DNA]</scope>
    <source>
        <strain evidence="4 5">NBRC 106054</strain>
    </source>
</reference>
<dbReference type="GO" id="GO:0000156">
    <property type="term" value="F:phosphorelay response regulator activity"/>
    <property type="evidence" value="ECO:0007669"/>
    <property type="project" value="InterPro"/>
</dbReference>
<dbReference type="AlphaFoldDB" id="A0A0E9N0X6"/>
<feature type="modified residue" description="4-aspartylphosphate" evidence="1">
    <location>
        <position position="55"/>
    </location>
</feature>
<dbReference type="PANTHER" id="PTHR37299:SF1">
    <property type="entry name" value="STAGE 0 SPORULATION PROTEIN A HOMOLOG"/>
    <property type="match status" value="1"/>
</dbReference>
<dbReference type="InterPro" id="IPR011006">
    <property type="entry name" value="CheY-like_superfamily"/>
</dbReference>
<comment type="caution">
    <text evidence="4">The sequence shown here is derived from an EMBL/GenBank/DDBJ whole genome shotgun (WGS) entry which is preliminary data.</text>
</comment>
<dbReference type="Gene3D" id="2.40.50.1020">
    <property type="entry name" value="LytTr DNA-binding domain"/>
    <property type="match status" value="1"/>
</dbReference>
<gene>
    <name evidence="4" type="ORF">FPE01S_02_04060</name>
</gene>
<evidence type="ECO:0000259" key="2">
    <source>
        <dbReference type="PROSITE" id="PS50110"/>
    </source>
</evidence>
<dbReference type="SMART" id="SM00850">
    <property type="entry name" value="LytTR"/>
    <property type="match status" value="1"/>
</dbReference>
<dbReference type="SMART" id="SM00448">
    <property type="entry name" value="REC"/>
    <property type="match status" value="1"/>
</dbReference>
<dbReference type="SUPFAM" id="SSF52172">
    <property type="entry name" value="CheY-like"/>
    <property type="match status" value="1"/>
</dbReference>
<feature type="domain" description="HTH LytTR-type" evidence="3">
    <location>
        <begin position="139"/>
        <end position="237"/>
    </location>
</feature>
<evidence type="ECO:0000256" key="1">
    <source>
        <dbReference type="PROSITE-ProRule" id="PRU00169"/>
    </source>
</evidence>
<evidence type="ECO:0000313" key="5">
    <source>
        <dbReference type="Proteomes" id="UP000033121"/>
    </source>
</evidence>
<dbReference type="PROSITE" id="PS50110">
    <property type="entry name" value="RESPONSE_REGULATORY"/>
    <property type="match status" value="1"/>
</dbReference>
<name>A0A0E9N0X6_9BACT</name>
<dbReference type="Gene3D" id="3.40.50.2300">
    <property type="match status" value="1"/>
</dbReference>
<dbReference type="Pfam" id="PF04397">
    <property type="entry name" value="LytTR"/>
    <property type="match status" value="1"/>
</dbReference>
<keyword evidence="5" id="KW-1185">Reference proteome</keyword>
<dbReference type="InterPro" id="IPR001789">
    <property type="entry name" value="Sig_transdc_resp-reg_receiver"/>
</dbReference>
<dbReference type="InterPro" id="IPR007492">
    <property type="entry name" value="LytTR_DNA-bd_dom"/>
</dbReference>
<dbReference type="EMBL" id="BBWV01000002">
    <property type="protein sequence ID" value="GAO43301.1"/>
    <property type="molecule type" value="Genomic_DNA"/>
</dbReference>
<dbReference type="PROSITE" id="PS50930">
    <property type="entry name" value="HTH_LYTTR"/>
    <property type="match status" value="1"/>
</dbReference>
<feature type="domain" description="Response regulatory" evidence="2">
    <location>
        <begin position="4"/>
        <end position="115"/>
    </location>
</feature>
<dbReference type="GO" id="GO:0003677">
    <property type="term" value="F:DNA binding"/>
    <property type="evidence" value="ECO:0007669"/>
    <property type="project" value="InterPro"/>
</dbReference>
<protein>
    <submittedName>
        <fullName evidence="4">Putative two-component response regulator</fullName>
    </submittedName>
</protein>